<dbReference type="InterPro" id="IPR050300">
    <property type="entry name" value="GDXG_lipolytic_enzyme"/>
</dbReference>
<keyword evidence="6" id="KW-1185">Reference proteome</keyword>
<comment type="similarity">
    <text evidence="1">Belongs to the 'GDXG' lipolytic enzyme family.</text>
</comment>
<feature type="domain" description="Alpha/beta hydrolase fold-3" evidence="4">
    <location>
        <begin position="61"/>
        <end position="254"/>
    </location>
</feature>
<dbReference type="PROSITE" id="PS01174">
    <property type="entry name" value="LIPASE_GDXG_SER"/>
    <property type="match status" value="1"/>
</dbReference>
<evidence type="ECO:0000256" key="1">
    <source>
        <dbReference type="ARBA" id="ARBA00010515"/>
    </source>
</evidence>
<dbReference type="PANTHER" id="PTHR48081:SF30">
    <property type="entry name" value="ACETYL-HYDROLASE LIPR-RELATED"/>
    <property type="match status" value="1"/>
</dbReference>
<feature type="active site" evidence="3">
    <location>
        <position position="132"/>
    </location>
</feature>
<gene>
    <name evidence="5" type="ORF">GCM10020369_07290</name>
</gene>
<evidence type="ECO:0000256" key="3">
    <source>
        <dbReference type="PROSITE-ProRule" id="PRU10038"/>
    </source>
</evidence>
<dbReference type="EMBL" id="BAAAYN010000004">
    <property type="protein sequence ID" value="GAA3383025.1"/>
    <property type="molecule type" value="Genomic_DNA"/>
</dbReference>
<name>A0ABP6SRI1_9ACTN</name>
<dbReference type="GO" id="GO:0016787">
    <property type="term" value="F:hydrolase activity"/>
    <property type="evidence" value="ECO:0007669"/>
    <property type="project" value="UniProtKB-KW"/>
</dbReference>
<dbReference type="Pfam" id="PF07859">
    <property type="entry name" value="Abhydrolase_3"/>
    <property type="match status" value="1"/>
</dbReference>
<keyword evidence="2 5" id="KW-0378">Hydrolase</keyword>
<protein>
    <submittedName>
        <fullName evidence="5">Alpha/beta hydrolase</fullName>
    </submittedName>
</protein>
<dbReference type="SUPFAM" id="SSF53474">
    <property type="entry name" value="alpha/beta-Hydrolases"/>
    <property type="match status" value="1"/>
</dbReference>
<evidence type="ECO:0000256" key="2">
    <source>
        <dbReference type="ARBA" id="ARBA00022801"/>
    </source>
</evidence>
<dbReference type="InterPro" id="IPR029058">
    <property type="entry name" value="AB_hydrolase_fold"/>
</dbReference>
<reference evidence="6" key="1">
    <citation type="journal article" date="2019" name="Int. J. Syst. Evol. Microbiol.">
        <title>The Global Catalogue of Microorganisms (GCM) 10K type strain sequencing project: providing services to taxonomists for standard genome sequencing and annotation.</title>
        <authorList>
            <consortium name="The Broad Institute Genomics Platform"/>
            <consortium name="The Broad Institute Genome Sequencing Center for Infectious Disease"/>
            <person name="Wu L."/>
            <person name="Ma J."/>
        </authorList>
    </citation>
    <scope>NUCLEOTIDE SEQUENCE [LARGE SCALE GENOMIC DNA]</scope>
    <source>
        <strain evidence="6">JCM 9458</strain>
    </source>
</reference>
<evidence type="ECO:0000313" key="6">
    <source>
        <dbReference type="Proteomes" id="UP001501676"/>
    </source>
</evidence>
<dbReference type="PROSITE" id="PS01173">
    <property type="entry name" value="LIPASE_GDXG_HIS"/>
    <property type="match status" value="1"/>
</dbReference>
<comment type="caution">
    <text evidence="5">The sequence shown here is derived from an EMBL/GenBank/DDBJ whole genome shotgun (WGS) entry which is preliminary data.</text>
</comment>
<sequence>MTYAVLGPERPGRPAPAELTARRAALADWAPDAGPDVTVIDTPIGGVPCRTISAVEPIATVLYLHGGGYRLGTAAAYSGLAGALARAAGAEVVVVDYRLAPEHPFPAALSDAAAVHDALRAADRPLVLAGDSAGGGLAAALLALGIRAPAGVALLSPWLDLRCDSPTFASRAETDPLFPLSSAQEAADQYLQGHRPDDPLASPLRADLDRFPPALVFASAAETLLGDALTLTQRLADAARAVTLRVVPGMAHAWPVVHPDLPESSAVVAEVGAFVRRLASEEPRHG</sequence>
<dbReference type="Proteomes" id="UP001501676">
    <property type="component" value="Unassembled WGS sequence"/>
</dbReference>
<dbReference type="InterPro" id="IPR033140">
    <property type="entry name" value="Lipase_GDXG_put_SER_AS"/>
</dbReference>
<proteinExistence type="inferred from homology"/>
<organism evidence="5 6">
    <name type="scientific">Cryptosporangium minutisporangium</name>
    <dbReference type="NCBI Taxonomy" id="113569"/>
    <lineage>
        <taxon>Bacteria</taxon>
        <taxon>Bacillati</taxon>
        <taxon>Actinomycetota</taxon>
        <taxon>Actinomycetes</taxon>
        <taxon>Cryptosporangiales</taxon>
        <taxon>Cryptosporangiaceae</taxon>
        <taxon>Cryptosporangium</taxon>
    </lineage>
</organism>
<dbReference type="PANTHER" id="PTHR48081">
    <property type="entry name" value="AB HYDROLASE SUPERFAMILY PROTEIN C4A8.06C"/>
    <property type="match status" value="1"/>
</dbReference>
<evidence type="ECO:0000259" key="4">
    <source>
        <dbReference type="Pfam" id="PF07859"/>
    </source>
</evidence>
<dbReference type="RefSeq" id="WP_345726495.1">
    <property type="nucleotide sequence ID" value="NZ_BAAAYN010000004.1"/>
</dbReference>
<dbReference type="InterPro" id="IPR002168">
    <property type="entry name" value="Lipase_GDXG_HIS_AS"/>
</dbReference>
<dbReference type="InterPro" id="IPR013094">
    <property type="entry name" value="AB_hydrolase_3"/>
</dbReference>
<accession>A0ABP6SRI1</accession>
<dbReference type="Gene3D" id="3.40.50.1820">
    <property type="entry name" value="alpha/beta hydrolase"/>
    <property type="match status" value="1"/>
</dbReference>
<evidence type="ECO:0000313" key="5">
    <source>
        <dbReference type="EMBL" id="GAA3383025.1"/>
    </source>
</evidence>